<evidence type="ECO:0000313" key="2">
    <source>
        <dbReference type="Proteomes" id="UP000287547"/>
    </source>
</evidence>
<dbReference type="Proteomes" id="UP000287547">
    <property type="component" value="Unassembled WGS sequence"/>
</dbReference>
<name>A0A428Y351_KIBAR</name>
<protein>
    <submittedName>
        <fullName evidence="1">Uncharacterized protein</fullName>
    </submittedName>
</protein>
<accession>A0A428Y351</accession>
<evidence type="ECO:0000313" key="1">
    <source>
        <dbReference type="EMBL" id="RSM62005.1"/>
    </source>
</evidence>
<proteinExistence type="predicted"/>
<comment type="caution">
    <text evidence="1">The sequence shown here is derived from an EMBL/GenBank/DDBJ whole genome shotgun (WGS) entry which is preliminary data.</text>
</comment>
<gene>
    <name evidence="1" type="ORF">DMH04_53270</name>
</gene>
<dbReference type="OrthoDB" id="3630560at2"/>
<reference evidence="1 2" key="1">
    <citation type="submission" date="2018-05" db="EMBL/GenBank/DDBJ databases">
        <title>Evolution of GPA BGCs.</title>
        <authorList>
            <person name="Waglechner N."/>
            <person name="Wright G.D."/>
        </authorList>
    </citation>
    <scope>NUCLEOTIDE SEQUENCE [LARGE SCALE GENOMIC DNA]</scope>
    <source>
        <strain evidence="1 2">A82846</strain>
    </source>
</reference>
<dbReference type="EMBL" id="QHKI01000109">
    <property type="protein sequence ID" value="RSM62005.1"/>
    <property type="molecule type" value="Genomic_DNA"/>
</dbReference>
<dbReference type="RefSeq" id="WP_037275415.1">
    <property type="nucleotide sequence ID" value="NZ_QHKI01000109.1"/>
</dbReference>
<sequence length="153" mass="17008">MGVNRRYVRLWLSLAGILLFAVVMAVLEARLNKPKVRPPIEENAARAVLDRTVQLARDGRYEAICEEIPDYPNGCRHLLDGAKEAKWWPGSASPTVVGVTGAGTSRVLLHLEGTRADGTFYTADFDVQWDEVRGSNRLVSTLPIYWSGVQIRS</sequence>
<organism evidence="1 2">
    <name type="scientific">Kibdelosporangium aridum</name>
    <dbReference type="NCBI Taxonomy" id="2030"/>
    <lineage>
        <taxon>Bacteria</taxon>
        <taxon>Bacillati</taxon>
        <taxon>Actinomycetota</taxon>
        <taxon>Actinomycetes</taxon>
        <taxon>Pseudonocardiales</taxon>
        <taxon>Pseudonocardiaceae</taxon>
        <taxon>Kibdelosporangium</taxon>
    </lineage>
</organism>
<dbReference type="AlphaFoldDB" id="A0A428Y351"/>